<dbReference type="RefSeq" id="WP_152646989.1">
    <property type="nucleotide sequence ID" value="NZ_JAFFSY010000003.1"/>
</dbReference>
<proteinExistence type="predicted"/>
<comment type="caution">
    <text evidence="1">The sequence shown here is derived from an EMBL/GenBank/DDBJ whole genome shotgun (WGS) entry which is preliminary data.</text>
</comment>
<gene>
    <name evidence="1" type="ORF">L3H44_09965</name>
</gene>
<accession>A0ABS9HLN1</accession>
<organism evidence="1 2">
    <name type="scientific">Corynebacterium parakroppenstedtii</name>
    <dbReference type="NCBI Taxonomy" id="2828363"/>
    <lineage>
        <taxon>Bacteria</taxon>
        <taxon>Bacillati</taxon>
        <taxon>Actinomycetota</taxon>
        <taxon>Actinomycetes</taxon>
        <taxon>Mycobacteriales</taxon>
        <taxon>Corynebacteriaceae</taxon>
        <taxon>Corynebacterium</taxon>
    </lineage>
</organism>
<dbReference type="Proteomes" id="UP001200604">
    <property type="component" value="Unassembled WGS sequence"/>
</dbReference>
<evidence type="ECO:0000313" key="2">
    <source>
        <dbReference type="Proteomes" id="UP001200604"/>
    </source>
</evidence>
<evidence type="ECO:0008006" key="3">
    <source>
        <dbReference type="Google" id="ProtNLM"/>
    </source>
</evidence>
<name>A0ABS9HLN1_9CORY</name>
<protein>
    <recommendedName>
        <fullName evidence="3">Secreted protein</fullName>
    </recommendedName>
</protein>
<dbReference type="EMBL" id="JAKJKU010000004">
    <property type="protein sequence ID" value="MCF6774723.1"/>
    <property type="molecule type" value="Genomic_DNA"/>
</dbReference>
<evidence type="ECO:0000313" key="1">
    <source>
        <dbReference type="EMBL" id="MCF6774723.1"/>
    </source>
</evidence>
<sequence length="91" mass="10152">MHFVPPLELLAPVTAGAFSIDLSSLFPVGHIPREEVITVDQKVVDLLQSIADNTSQNMMLSSIEDRLGHIEDELRTQTELLETIRNVLEGR</sequence>
<keyword evidence="2" id="KW-1185">Reference proteome</keyword>
<dbReference type="GeneID" id="92727486"/>
<reference evidence="1 2" key="1">
    <citation type="submission" date="2022-01" db="EMBL/GenBank/DDBJ databases">
        <title>Identification and Characterization of Corynebacterium sp.</title>
        <authorList>
            <person name="Luo Q."/>
            <person name="Qu P."/>
            <person name="Chen Q."/>
        </authorList>
    </citation>
    <scope>NUCLEOTIDE SEQUENCE [LARGE SCALE GENOMIC DNA]</scope>
    <source>
        <strain evidence="1 2">MC-12</strain>
    </source>
</reference>